<dbReference type="AlphaFoldDB" id="A0A4P2Q0Y4"/>
<proteinExistence type="predicted"/>
<evidence type="ECO:0000256" key="1">
    <source>
        <dbReference type="SAM" id="MobiDB-lite"/>
    </source>
</evidence>
<evidence type="ECO:0000313" key="2">
    <source>
        <dbReference type="EMBL" id="AUX22493.1"/>
    </source>
</evidence>
<dbReference type="Proteomes" id="UP000295781">
    <property type="component" value="Chromosome"/>
</dbReference>
<name>A0A4P2Q0Y4_SORCE</name>
<reference evidence="2 3" key="1">
    <citation type="submission" date="2015-09" db="EMBL/GenBank/DDBJ databases">
        <title>Sorangium comparison.</title>
        <authorList>
            <person name="Zaburannyi N."/>
            <person name="Bunk B."/>
            <person name="Overmann J."/>
            <person name="Mueller R."/>
        </authorList>
    </citation>
    <scope>NUCLEOTIDE SEQUENCE [LARGE SCALE GENOMIC DNA]</scope>
    <source>
        <strain evidence="2 3">So ceGT47</strain>
    </source>
</reference>
<feature type="compositionally biased region" description="Low complexity" evidence="1">
    <location>
        <begin position="57"/>
        <end position="83"/>
    </location>
</feature>
<sequence length="147" mass="14988">MKTATQRPAAARPSCPPSALSRAWMAATSSAVSKKSSPTVRRSPCVRPGGGGDGRAGRAAGAGAARASRSAAASAAPSSSALSKRSRRSFARQRATTSATFAGTAGPPVITPRRGGRRLRWLSLTTAREPQKGGWPASSSKRMTPTA</sequence>
<protein>
    <submittedName>
        <fullName evidence="2">Uncharacterized protein</fullName>
    </submittedName>
</protein>
<feature type="compositionally biased region" description="Low complexity" evidence="1">
    <location>
        <begin position="7"/>
        <end position="40"/>
    </location>
</feature>
<feature type="region of interest" description="Disordered" evidence="1">
    <location>
        <begin position="1"/>
        <end position="147"/>
    </location>
</feature>
<feature type="compositionally biased region" description="Polar residues" evidence="1">
    <location>
        <begin position="137"/>
        <end position="147"/>
    </location>
</feature>
<gene>
    <name evidence="2" type="ORF">SOCEGT47_029960</name>
</gene>
<evidence type="ECO:0000313" key="3">
    <source>
        <dbReference type="Proteomes" id="UP000295781"/>
    </source>
</evidence>
<feature type="compositionally biased region" description="Low complexity" evidence="1">
    <location>
        <begin position="95"/>
        <end position="106"/>
    </location>
</feature>
<dbReference type="EMBL" id="CP012670">
    <property type="protein sequence ID" value="AUX22493.1"/>
    <property type="molecule type" value="Genomic_DNA"/>
</dbReference>
<organism evidence="2 3">
    <name type="scientific">Sorangium cellulosum</name>
    <name type="common">Polyangium cellulosum</name>
    <dbReference type="NCBI Taxonomy" id="56"/>
    <lineage>
        <taxon>Bacteria</taxon>
        <taxon>Pseudomonadati</taxon>
        <taxon>Myxococcota</taxon>
        <taxon>Polyangia</taxon>
        <taxon>Polyangiales</taxon>
        <taxon>Polyangiaceae</taxon>
        <taxon>Sorangium</taxon>
    </lineage>
</organism>
<accession>A0A4P2Q0Y4</accession>